<evidence type="ECO:0000313" key="1">
    <source>
        <dbReference type="EMBL" id="RFT14683.1"/>
    </source>
</evidence>
<proteinExistence type="predicted"/>
<sequence length="45" mass="5067">MEIPPGDGRTWQNISAPVKEVTGVHPIWLYFTGPEGLLIKLDWFG</sequence>
<protein>
    <submittedName>
        <fullName evidence="1">Uncharacterized protein</fullName>
    </submittedName>
</protein>
<comment type="caution">
    <text evidence="1">The sequence shown here is derived from an EMBL/GenBank/DDBJ whole genome shotgun (WGS) entry which is preliminary data.</text>
</comment>
<gene>
    <name evidence="1" type="ORF">OP8BY_2509</name>
</gene>
<organism evidence="1 2">
    <name type="scientific">Candidatus Saccharicenans subterraneus</name>
    <dbReference type="NCBI Taxonomy" id="2508984"/>
    <lineage>
        <taxon>Bacteria</taxon>
        <taxon>Candidatus Aminicenantota</taxon>
        <taxon>Candidatus Aminicenantia</taxon>
        <taxon>Candidatus Aminicenantales</taxon>
        <taxon>Candidatus Saccharicenantaceae</taxon>
        <taxon>Candidatus Saccharicenans</taxon>
    </lineage>
</organism>
<reference evidence="1 2" key="1">
    <citation type="submission" date="2018-08" db="EMBL/GenBank/DDBJ databases">
        <title>Genome analysis of the thermophilic bacterium of the candidate phylum Aminicenantes from deep subsurface aquifer revealed its physiology and ecological role.</title>
        <authorList>
            <person name="Kadnikov V.V."/>
            <person name="Mardanov A.V."/>
            <person name="Beletsky A.V."/>
            <person name="Karnachuk O.V."/>
            <person name="Ravin N.V."/>
        </authorList>
    </citation>
    <scope>NUCLEOTIDE SEQUENCE [LARGE SCALE GENOMIC DNA]</scope>
    <source>
        <strain evidence="1">BY38</strain>
    </source>
</reference>
<dbReference type="EMBL" id="QUAH01000024">
    <property type="protein sequence ID" value="RFT14683.1"/>
    <property type="molecule type" value="Genomic_DNA"/>
</dbReference>
<dbReference type="Gene3D" id="2.60.120.260">
    <property type="entry name" value="Galactose-binding domain-like"/>
    <property type="match status" value="1"/>
</dbReference>
<dbReference type="Proteomes" id="UP000257323">
    <property type="component" value="Unassembled WGS sequence"/>
</dbReference>
<dbReference type="SUPFAM" id="SSF49785">
    <property type="entry name" value="Galactose-binding domain-like"/>
    <property type="match status" value="1"/>
</dbReference>
<name>A0A3E2BIV4_9BACT</name>
<dbReference type="AlphaFoldDB" id="A0A3E2BIV4"/>
<dbReference type="CDD" id="cd04084">
    <property type="entry name" value="CBM6_xylanase-like"/>
    <property type="match status" value="1"/>
</dbReference>
<accession>A0A3E2BIV4</accession>
<dbReference type="InterPro" id="IPR008979">
    <property type="entry name" value="Galactose-bd-like_sf"/>
</dbReference>
<evidence type="ECO:0000313" key="2">
    <source>
        <dbReference type="Proteomes" id="UP000257323"/>
    </source>
</evidence>